<dbReference type="SUPFAM" id="SSF54001">
    <property type="entry name" value="Cysteine proteinases"/>
    <property type="match status" value="1"/>
</dbReference>
<evidence type="ECO:0000259" key="8">
    <source>
        <dbReference type="SMART" id="SM00848"/>
    </source>
</evidence>
<protein>
    <submittedName>
        <fullName evidence="9">Uncharacterized protein</fullName>
    </submittedName>
</protein>
<feature type="signal peptide" evidence="6">
    <location>
        <begin position="1"/>
        <end position="21"/>
    </location>
</feature>
<evidence type="ECO:0000256" key="3">
    <source>
        <dbReference type="ARBA" id="ARBA00022801"/>
    </source>
</evidence>
<evidence type="ECO:0000256" key="5">
    <source>
        <dbReference type="ARBA" id="ARBA00023157"/>
    </source>
</evidence>
<evidence type="ECO:0000256" key="1">
    <source>
        <dbReference type="ARBA" id="ARBA00008455"/>
    </source>
</evidence>
<feature type="chain" id="PRO_5018676260" evidence="6">
    <location>
        <begin position="22"/>
        <end position="286"/>
    </location>
</feature>
<keyword evidence="6" id="KW-0732">Signal</keyword>
<proteinExistence type="inferred from homology"/>
<dbReference type="Pfam" id="PF08246">
    <property type="entry name" value="Inhibitor_I29"/>
    <property type="match status" value="1"/>
</dbReference>
<comment type="similarity">
    <text evidence="1">Belongs to the peptidase C1 family.</text>
</comment>
<dbReference type="SMART" id="SM00645">
    <property type="entry name" value="Pept_C1"/>
    <property type="match status" value="1"/>
</dbReference>
<feature type="domain" description="Peptidase C1A papain C-terminal" evidence="7">
    <location>
        <begin position="127"/>
        <end position="285"/>
    </location>
</feature>
<dbReference type="InterPro" id="IPR000169">
    <property type="entry name" value="Pept_cys_AS"/>
</dbReference>
<keyword evidence="2" id="KW-0645">Protease</keyword>
<dbReference type="GO" id="GO:0006508">
    <property type="term" value="P:proteolysis"/>
    <property type="evidence" value="ECO:0007669"/>
    <property type="project" value="UniProtKB-KW"/>
</dbReference>
<evidence type="ECO:0000256" key="2">
    <source>
        <dbReference type="ARBA" id="ARBA00022670"/>
    </source>
</evidence>
<keyword evidence="4" id="KW-0788">Thiol protease</keyword>
<dbReference type="SMART" id="SM00848">
    <property type="entry name" value="Inhibitor_I29"/>
    <property type="match status" value="1"/>
</dbReference>
<dbReference type="InterPro" id="IPR039417">
    <property type="entry name" value="Peptidase_C1A_papain-like"/>
</dbReference>
<organism evidence="9">
    <name type="scientific">Brassica campestris</name>
    <name type="common">Field mustard</name>
    <dbReference type="NCBI Taxonomy" id="3711"/>
    <lineage>
        <taxon>Eukaryota</taxon>
        <taxon>Viridiplantae</taxon>
        <taxon>Streptophyta</taxon>
        <taxon>Embryophyta</taxon>
        <taxon>Tracheophyta</taxon>
        <taxon>Spermatophyta</taxon>
        <taxon>Magnoliopsida</taxon>
        <taxon>eudicotyledons</taxon>
        <taxon>Gunneridae</taxon>
        <taxon>Pentapetalae</taxon>
        <taxon>rosids</taxon>
        <taxon>malvids</taxon>
        <taxon>Brassicales</taxon>
        <taxon>Brassicaceae</taxon>
        <taxon>Brassiceae</taxon>
        <taxon>Brassica</taxon>
    </lineage>
</organism>
<dbReference type="PROSITE" id="PS00640">
    <property type="entry name" value="THIOL_PROTEASE_ASN"/>
    <property type="match status" value="1"/>
</dbReference>
<dbReference type="InterPro" id="IPR013201">
    <property type="entry name" value="Prot_inhib_I29"/>
</dbReference>
<reference evidence="9" key="1">
    <citation type="submission" date="2018-06" db="EMBL/GenBank/DDBJ databases">
        <title>WGS assembly of Brassica rapa FPsc.</title>
        <authorList>
            <person name="Bowman J."/>
            <person name="Kohchi T."/>
            <person name="Yamato K."/>
            <person name="Jenkins J."/>
            <person name="Shu S."/>
            <person name="Ishizaki K."/>
            <person name="Yamaoka S."/>
            <person name="Nishihama R."/>
            <person name="Nakamura Y."/>
            <person name="Berger F."/>
            <person name="Adam C."/>
            <person name="Aki S."/>
            <person name="Althoff F."/>
            <person name="Araki T."/>
            <person name="Arteaga-Vazquez M."/>
            <person name="Balasubrmanian S."/>
            <person name="Bauer D."/>
            <person name="Boehm C."/>
            <person name="Briginshaw L."/>
            <person name="Caballero-Perez J."/>
            <person name="Catarino B."/>
            <person name="Chen F."/>
            <person name="Chiyoda S."/>
            <person name="Chovatia M."/>
            <person name="Davies K."/>
            <person name="Delmans M."/>
            <person name="Demura T."/>
            <person name="Dierschke T."/>
            <person name="Dolan L."/>
            <person name="Dorantes-Acosta A."/>
            <person name="Eklund D."/>
            <person name="Florent S."/>
            <person name="Flores-Sandoval E."/>
            <person name="Fujiyama A."/>
            <person name="Fukuzawa H."/>
            <person name="Galik B."/>
            <person name="Grimanelli D."/>
            <person name="Grimwood J."/>
            <person name="Grossniklaus U."/>
            <person name="Hamada T."/>
            <person name="Haseloff J."/>
            <person name="Hetherington A."/>
            <person name="Higo A."/>
            <person name="Hirakawa Y."/>
            <person name="Hundley H."/>
            <person name="Ikeda Y."/>
            <person name="Inoue K."/>
            <person name="Inoue S."/>
            <person name="Ishida S."/>
            <person name="Jia Q."/>
            <person name="Kakita M."/>
            <person name="Kanazawa T."/>
            <person name="Kawai Y."/>
            <person name="Kawashima T."/>
            <person name="Kennedy M."/>
            <person name="Kinose K."/>
            <person name="Kinoshita T."/>
            <person name="Kohara Y."/>
            <person name="Koide E."/>
            <person name="Komatsu K."/>
            <person name="Kopischke S."/>
            <person name="Kubo M."/>
            <person name="Kyozuka J."/>
            <person name="Lagercrantz U."/>
            <person name="Lin S."/>
            <person name="Lindquist E."/>
            <person name="Lipzen A."/>
            <person name="Lu C."/>
            <person name="Luna E."/>
            <person name="Martienssen R."/>
            <person name="Minamino N."/>
            <person name="Mizutani M."/>
            <person name="Mizutani M."/>
            <person name="Mochizuki N."/>
            <person name="Monte I."/>
            <person name="Mosher R."/>
            <person name="Nagasaki H."/>
            <person name="Nakagami H."/>
            <person name="Naramoto S."/>
            <person name="Nishitani K."/>
            <person name="Ohtani M."/>
            <person name="Okamoto T."/>
            <person name="Okumura M."/>
            <person name="Phillips J."/>
            <person name="Pollak B."/>
            <person name="Reinders A."/>
            <person name="Roevekamp M."/>
            <person name="Sano R."/>
            <person name="Sawa S."/>
            <person name="Schmid M."/>
            <person name="Shirakawa M."/>
            <person name="Solano R."/>
            <person name="Spunde A."/>
            <person name="Suetsugu N."/>
            <person name="Sugano S."/>
            <person name="Sugiyama A."/>
            <person name="Sun R."/>
            <person name="Suzuki Y."/>
            <person name="Takenaka M."/>
            <person name="Takezawa D."/>
            <person name="Tomogane H."/>
            <person name="Tsuzuki M."/>
            <person name="Ueda T."/>
            <person name="Umeda M."/>
            <person name="Ward J."/>
            <person name="Watanabe Y."/>
            <person name="Yazaki K."/>
            <person name="Yokoyama R."/>
            <person name="Yoshitake Y."/>
            <person name="Yotsui I."/>
            <person name="Zachgo S."/>
            <person name="Schmutz J."/>
        </authorList>
    </citation>
    <scope>NUCLEOTIDE SEQUENCE [LARGE SCALE GENOMIC DNA]</scope>
</reference>
<feature type="domain" description="Cathepsin propeptide inhibitor" evidence="8">
    <location>
        <begin position="36"/>
        <end position="93"/>
    </location>
</feature>
<evidence type="ECO:0000259" key="7">
    <source>
        <dbReference type="SMART" id="SM00645"/>
    </source>
</evidence>
<dbReference type="PANTHER" id="PTHR12411">
    <property type="entry name" value="CYSTEINE PROTEASE FAMILY C1-RELATED"/>
    <property type="match status" value="1"/>
</dbReference>
<accession>A0A397L8B8</accession>
<dbReference type="EMBL" id="KZ864017">
    <property type="protein sequence ID" value="RIA05471.1"/>
    <property type="molecule type" value="Genomic_DNA"/>
</dbReference>
<dbReference type="Pfam" id="PF00112">
    <property type="entry name" value="Peptidase_C1"/>
    <property type="match status" value="2"/>
</dbReference>
<evidence type="ECO:0000313" key="9">
    <source>
        <dbReference type="EMBL" id="RIA05471.1"/>
    </source>
</evidence>
<dbReference type="PRINTS" id="PR00705">
    <property type="entry name" value="PAPAIN"/>
</dbReference>
<dbReference type="InterPro" id="IPR000668">
    <property type="entry name" value="Peptidase_C1A_C"/>
</dbReference>
<sequence length="286" mass="32400">MTSIVFLVFLTIISMGSVSQATSRVTFNKPLIADHHQQWMTRFSRVYTNELEEKMRFDVFKKNLKFIEEFNKKGDKSYRLGVNEFADWTEEEFIATHTGLKGINKISPSEFYDEMIPSWNWNVSDVARETKDWRSEGAVTPVRYQGQCGGCWAFSAVAAVEGVTKIARGNLVSLSEQQLLDCDREHNNGCSGGIMSDAFSYIIKNHGPGFMHYSGGVYDEPYCGTSVNHAVTFVGYGTSPEGIKYWLAKNSWGETWGENGYIRIRRDVEWPQGMCGVAQYAFYPVA</sequence>
<gene>
    <name evidence="9" type="ORF">BRARA_K00229</name>
</gene>
<dbReference type="AlphaFoldDB" id="A0A397L8B8"/>
<name>A0A397L8B8_BRACM</name>
<dbReference type="Gene3D" id="3.90.70.10">
    <property type="entry name" value="Cysteine proteinases"/>
    <property type="match status" value="2"/>
</dbReference>
<dbReference type="InterPro" id="IPR025661">
    <property type="entry name" value="Pept_asp_AS"/>
</dbReference>
<dbReference type="CDD" id="cd02248">
    <property type="entry name" value="Peptidase_C1A"/>
    <property type="match status" value="1"/>
</dbReference>
<keyword evidence="3" id="KW-0378">Hydrolase</keyword>
<evidence type="ECO:0000256" key="4">
    <source>
        <dbReference type="ARBA" id="ARBA00022807"/>
    </source>
</evidence>
<dbReference type="Proteomes" id="UP000264353">
    <property type="component" value="Unassembled WGS sequence"/>
</dbReference>
<dbReference type="InterPro" id="IPR013128">
    <property type="entry name" value="Peptidase_C1A"/>
</dbReference>
<dbReference type="InterPro" id="IPR038765">
    <property type="entry name" value="Papain-like_cys_pep_sf"/>
</dbReference>
<keyword evidence="5" id="KW-1015">Disulfide bond</keyword>
<dbReference type="PROSITE" id="PS00139">
    <property type="entry name" value="THIOL_PROTEASE_CYS"/>
    <property type="match status" value="1"/>
</dbReference>
<evidence type="ECO:0000256" key="6">
    <source>
        <dbReference type="SAM" id="SignalP"/>
    </source>
</evidence>
<dbReference type="GO" id="GO:0008234">
    <property type="term" value="F:cysteine-type peptidase activity"/>
    <property type="evidence" value="ECO:0007669"/>
    <property type="project" value="UniProtKB-KW"/>
</dbReference>
<dbReference type="Gene3D" id="1.10.287.2250">
    <property type="match status" value="1"/>
</dbReference>